<keyword evidence="2" id="KW-1185">Reference proteome</keyword>
<sequence length="118" mass="12874">MLRHFVSAAGRGRLIVGTRPRACAYGCTASAATTRRRRGRNGSCVAPSVESGLEPHGKKIACNVEEILHFVHPLRGVDLAVLYDSCGVGRNRVKINTGALSPRHRLCARTATRYELYN</sequence>
<name>A0A4C1X9Q3_EUMVA</name>
<evidence type="ECO:0000313" key="1">
    <source>
        <dbReference type="EMBL" id="GBP59883.1"/>
    </source>
</evidence>
<accession>A0A4C1X9Q3</accession>
<organism evidence="1 2">
    <name type="scientific">Eumeta variegata</name>
    <name type="common">Bagworm moth</name>
    <name type="synonym">Eumeta japonica</name>
    <dbReference type="NCBI Taxonomy" id="151549"/>
    <lineage>
        <taxon>Eukaryota</taxon>
        <taxon>Metazoa</taxon>
        <taxon>Ecdysozoa</taxon>
        <taxon>Arthropoda</taxon>
        <taxon>Hexapoda</taxon>
        <taxon>Insecta</taxon>
        <taxon>Pterygota</taxon>
        <taxon>Neoptera</taxon>
        <taxon>Endopterygota</taxon>
        <taxon>Lepidoptera</taxon>
        <taxon>Glossata</taxon>
        <taxon>Ditrysia</taxon>
        <taxon>Tineoidea</taxon>
        <taxon>Psychidae</taxon>
        <taxon>Oiketicinae</taxon>
        <taxon>Eumeta</taxon>
    </lineage>
</organism>
<dbReference type="EMBL" id="BGZK01000773">
    <property type="protein sequence ID" value="GBP59883.1"/>
    <property type="molecule type" value="Genomic_DNA"/>
</dbReference>
<reference evidence="1 2" key="1">
    <citation type="journal article" date="2019" name="Commun. Biol.">
        <title>The bagworm genome reveals a unique fibroin gene that provides high tensile strength.</title>
        <authorList>
            <person name="Kono N."/>
            <person name="Nakamura H."/>
            <person name="Ohtoshi R."/>
            <person name="Tomita M."/>
            <person name="Numata K."/>
            <person name="Arakawa K."/>
        </authorList>
    </citation>
    <scope>NUCLEOTIDE SEQUENCE [LARGE SCALE GENOMIC DNA]</scope>
</reference>
<dbReference type="AlphaFoldDB" id="A0A4C1X9Q3"/>
<proteinExistence type="predicted"/>
<dbReference type="Proteomes" id="UP000299102">
    <property type="component" value="Unassembled WGS sequence"/>
</dbReference>
<protein>
    <submittedName>
        <fullName evidence="1">Uncharacterized protein</fullName>
    </submittedName>
</protein>
<comment type="caution">
    <text evidence="1">The sequence shown here is derived from an EMBL/GenBank/DDBJ whole genome shotgun (WGS) entry which is preliminary data.</text>
</comment>
<evidence type="ECO:0000313" key="2">
    <source>
        <dbReference type="Proteomes" id="UP000299102"/>
    </source>
</evidence>
<gene>
    <name evidence="1" type="ORF">EVAR_44559_1</name>
</gene>